<keyword evidence="2" id="KW-1185">Reference proteome</keyword>
<accession>A0A917ZUE7</accession>
<reference evidence="1" key="2">
    <citation type="submission" date="2020-09" db="EMBL/GenBank/DDBJ databases">
        <authorList>
            <person name="Sun Q."/>
            <person name="Zhou Y."/>
        </authorList>
    </citation>
    <scope>NUCLEOTIDE SEQUENCE</scope>
    <source>
        <strain evidence="1">CGMCC 4.7201</strain>
    </source>
</reference>
<dbReference type="Proteomes" id="UP000641932">
    <property type="component" value="Unassembled WGS sequence"/>
</dbReference>
<dbReference type="EMBL" id="BMMS01000022">
    <property type="protein sequence ID" value="GGO94137.1"/>
    <property type="molecule type" value="Genomic_DNA"/>
</dbReference>
<proteinExistence type="predicted"/>
<dbReference type="SUPFAM" id="SSF63829">
    <property type="entry name" value="Calcium-dependent phosphotriesterase"/>
    <property type="match status" value="1"/>
</dbReference>
<organism evidence="1 2">
    <name type="scientific">Wenjunlia tyrosinilytica</name>
    <dbReference type="NCBI Taxonomy" id="1544741"/>
    <lineage>
        <taxon>Bacteria</taxon>
        <taxon>Bacillati</taxon>
        <taxon>Actinomycetota</taxon>
        <taxon>Actinomycetes</taxon>
        <taxon>Kitasatosporales</taxon>
        <taxon>Streptomycetaceae</taxon>
        <taxon>Wenjunlia</taxon>
    </lineage>
</organism>
<dbReference type="AlphaFoldDB" id="A0A917ZUE7"/>
<comment type="caution">
    <text evidence="1">The sequence shown here is derived from an EMBL/GenBank/DDBJ whole genome shotgun (WGS) entry which is preliminary data.</text>
</comment>
<name>A0A917ZUE7_9ACTN</name>
<sequence length="300" mass="31223">MCVATAAAMAFSAGPAASRARAAAAACRPSEVFASADGGDDSADIHAHDARQGYARVRTSVDNAKGTAHANAVNPKTGVHWFSGPGGQVFSAEEQGRPYPWTDLSGTPRDAAGLTAAGKGPEKEGFGFRKDARAYILEPGGTGRIITFAADRPKTWSTVRLVAAADDPLAASLRYGSLSDLAFDGHDRAWLSSLDGIIWRVDDTEGARWQAHSVVRLDTGDTALTGIAFATDRDRLGALLVSTAGTTRTIREVLGVGGNGHYLSEPLYSGDAGSYTDLASCAYPKDLPGLSAGPSRARRA</sequence>
<reference evidence="1" key="1">
    <citation type="journal article" date="2014" name="Int. J. Syst. Evol. Microbiol.">
        <title>Complete genome sequence of Corynebacterium casei LMG S-19264T (=DSM 44701T), isolated from a smear-ripened cheese.</title>
        <authorList>
            <consortium name="US DOE Joint Genome Institute (JGI-PGF)"/>
            <person name="Walter F."/>
            <person name="Albersmeier A."/>
            <person name="Kalinowski J."/>
            <person name="Ruckert C."/>
        </authorList>
    </citation>
    <scope>NUCLEOTIDE SEQUENCE</scope>
    <source>
        <strain evidence="1">CGMCC 4.7201</strain>
    </source>
</reference>
<gene>
    <name evidence="1" type="ORF">GCM10012280_48280</name>
</gene>
<protein>
    <submittedName>
        <fullName evidence="1">Uncharacterized protein</fullName>
    </submittedName>
</protein>
<evidence type="ECO:0000313" key="2">
    <source>
        <dbReference type="Proteomes" id="UP000641932"/>
    </source>
</evidence>
<evidence type="ECO:0000313" key="1">
    <source>
        <dbReference type="EMBL" id="GGO94137.1"/>
    </source>
</evidence>